<dbReference type="RefSeq" id="WP_144745969.1">
    <property type="nucleotide sequence ID" value="NZ_VMNW02000002.1"/>
</dbReference>
<protein>
    <submittedName>
        <fullName evidence="5">ABC transporter substrate-binding protein</fullName>
    </submittedName>
</protein>
<organism evidence="5 6">
    <name type="scientific">Amycolatopsis acidicola</name>
    <dbReference type="NCBI Taxonomy" id="2596893"/>
    <lineage>
        <taxon>Bacteria</taxon>
        <taxon>Bacillati</taxon>
        <taxon>Actinomycetota</taxon>
        <taxon>Actinomycetes</taxon>
        <taxon>Pseudonocardiales</taxon>
        <taxon>Pseudonocardiaceae</taxon>
        <taxon>Amycolatopsis</taxon>
    </lineage>
</organism>
<feature type="signal peptide" evidence="3">
    <location>
        <begin position="1"/>
        <end position="25"/>
    </location>
</feature>
<dbReference type="Pfam" id="PF13458">
    <property type="entry name" value="Peripla_BP_6"/>
    <property type="match status" value="1"/>
</dbReference>
<evidence type="ECO:0000313" key="6">
    <source>
        <dbReference type="Proteomes" id="UP000319769"/>
    </source>
</evidence>
<dbReference type="Gene3D" id="3.40.50.2300">
    <property type="match status" value="2"/>
</dbReference>
<dbReference type="Proteomes" id="UP000319769">
    <property type="component" value="Unassembled WGS sequence"/>
</dbReference>
<accession>A0A5N0VJN6</accession>
<dbReference type="SUPFAM" id="SSF53822">
    <property type="entry name" value="Periplasmic binding protein-like I"/>
    <property type="match status" value="1"/>
</dbReference>
<name>A0A5N0VJN6_9PSEU</name>
<evidence type="ECO:0000256" key="3">
    <source>
        <dbReference type="SAM" id="SignalP"/>
    </source>
</evidence>
<keyword evidence="2 3" id="KW-0732">Signal</keyword>
<dbReference type="AlphaFoldDB" id="A0A5N0VJN6"/>
<proteinExistence type="inferred from homology"/>
<evidence type="ECO:0000313" key="5">
    <source>
        <dbReference type="EMBL" id="KAA9166386.1"/>
    </source>
</evidence>
<comment type="caution">
    <text evidence="5">The sequence shown here is derived from an EMBL/GenBank/DDBJ whole genome shotgun (WGS) entry which is preliminary data.</text>
</comment>
<evidence type="ECO:0000259" key="4">
    <source>
        <dbReference type="Pfam" id="PF13458"/>
    </source>
</evidence>
<dbReference type="InterPro" id="IPR028081">
    <property type="entry name" value="Leu-bd"/>
</dbReference>
<dbReference type="EMBL" id="VMNW02000002">
    <property type="protein sequence ID" value="KAA9166386.1"/>
    <property type="molecule type" value="Genomic_DNA"/>
</dbReference>
<comment type="similarity">
    <text evidence="1">Belongs to the leucine-binding protein family.</text>
</comment>
<dbReference type="OrthoDB" id="26870at2"/>
<dbReference type="PANTHER" id="PTHR47235">
    <property type="entry name" value="BLR6548 PROTEIN"/>
    <property type="match status" value="1"/>
</dbReference>
<reference evidence="5" key="1">
    <citation type="submission" date="2019-09" db="EMBL/GenBank/DDBJ databases">
        <authorList>
            <person name="Teo W.F.A."/>
            <person name="Duangmal K."/>
        </authorList>
    </citation>
    <scope>NUCLEOTIDE SEQUENCE [LARGE SCALE GENOMIC DNA]</scope>
    <source>
        <strain evidence="5">K81G1</strain>
    </source>
</reference>
<sequence>MTVSRHWRPAVALTAALTLALTACGGGGGGESSTPGVTGTSVSIGSTLPLTGAAAPGYSEQGPAAKAFFDYVNANGGINGRKIDYKYLDDGYNPANTVTLTKQLVLQDNVFAMLGALGTPTHTKVVDFLNSSRVPDLFVASGCTCWDNPKEHPYTYGWQPDYTVEGKILGDYVKKNFAGKKVAYFYQDDDFGHDGMKGLDKYIDQSLVVTRQPYQPGNTDIAAQVSAIARSQADVVVLESIPAYTALFRLGAAKAGYKPQMVVSSVGADPTTVSGLLENFAKQAGSAVKGTDLIEGMVSSAYLPATTDTGNSWIALFKKIHDQYIPTIPFDGNVLYAMSYAYTFVQALQAAGKDLTRQKVLDALNKGGLSGPGLVPFRYGPDSHAGYTGGQISTIRGGVAVASGTPLTTDDADGPVVPYTTAQPTAPANGIPAA</sequence>
<gene>
    <name evidence="5" type="ORF">FPZ12_002150</name>
</gene>
<dbReference type="CDD" id="cd06343">
    <property type="entry name" value="PBP1_ABC_ligand_binding-like"/>
    <property type="match status" value="1"/>
</dbReference>
<dbReference type="InterPro" id="IPR028082">
    <property type="entry name" value="Peripla_BP_I"/>
</dbReference>
<feature type="domain" description="Leucine-binding protein" evidence="4">
    <location>
        <begin position="42"/>
        <end position="385"/>
    </location>
</feature>
<dbReference type="PANTHER" id="PTHR47235:SF1">
    <property type="entry name" value="BLR6548 PROTEIN"/>
    <property type="match status" value="1"/>
</dbReference>
<feature type="chain" id="PRO_5038817811" evidence="3">
    <location>
        <begin position="26"/>
        <end position="434"/>
    </location>
</feature>
<evidence type="ECO:0000256" key="2">
    <source>
        <dbReference type="ARBA" id="ARBA00022729"/>
    </source>
</evidence>
<keyword evidence="6" id="KW-1185">Reference proteome</keyword>
<dbReference type="PROSITE" id="PS51257">
    <property type="entry name" value="PROKAR_LIPOPROTEIN"/>
    <property type="match status" value="1"/>
</dbReference>
<evidence type="ECO:0000256" key="1">
    <source>
        <dbReference type="ARBA" id="ARBA00010062"/>
    </source>
</evidence>